<dbReference type="AlphaFoldDB" id="A0A7R9CTJ2"/>
<organism evidence="1">
    <name type="scientific">Timema poppense</name>
    <name type="common">Walking stick</name>
    <dbReference type="NCBI Taxonomy" id="170557"/>
    <lineage>
        <taxon>Eukaryota</taxon>
        <taxon>Metazoa</taxon>
        <taxon>Ecdysozoa</taxon>
        <taxon>Arthropoda</taxon>
        <taxon>Hexapoda</taxon>
        <taxon>Insecta</taxon>
        <taxon>Pterygota</taxon>
        <taxon>Neoptera</taxon>
        <taxon>Polyneoptera</taxon>
        <taxon>Phasmatodea</taxon>
        <taxon>Timematodea</taxon>
        <taxon>Timematoidea</taxon>
        <taxon>Timematidae</taxon>
        <taxon>Timema</taxon>
    </lineage>
</organism>
<accession>A0A7R9CTJ2</accession>
<dbReference type="EMBL" id="OD001527">
    <property type="protein sequence ID" value="CAD7402254.1"/>
    <property type="molecule type" value="Genomic_DNA"/>
</dbReference>
<protein>
    <submittedName>
        <fullName evidence="1">Uncharacterized protein</fullName>
    </submittedName>
</protein>
<gene>
    <name evidence="1" type="ORF">TPSB3V08_LOCUS3489</name>
</gene>
<sequence>MISSSGYEPGGFYRFHTLISSNFPVQWEYVDYGNTESMAILATWSLRQNHRILDSNTQCLVLYEGGNTGRHALADKTITMLEWRPSYPGCKGTLRNYSDRSTISHVIANTITKVGDWLIPEARLKPYCKVQSVFFSLSSAERD</sequence>
<proteinExistence type="predicted"/>
<reference evidence="1" key="1">
    <citation type="submission" date="2020-11" db="EMBL/GenBank/DDBJ databases">
        <authorList>
            <person name="Tran Van P."/>
        </authorList>
    </citation>
    <scope>NUCLEOTIDE SEQUENCE</scope>
</reference>
<evidence type="ECO:0000313" key="1">
    <source>
        <dbReference type="EMBL" id="CAD7402254.1"/>
    </source>
</evidence>
<name>A0A7R9CTJ2_TIMPO</name>